<keyword evidence="4" id="KW-1185">Reference proteome</keyword>
<feature type="domain" description="DUF402" evidence="2">
    <location>
        <begin position="57"/>
        <end position="175"/>
    </location>
</feature>
<sequence length="200" mass="22818">MPFAFGQVVLRRYWRDGQNTFAKPMFVVADDEAGLLLWMAVGTEVGQLTENGQTLHDVALDQMRAPRLVRRPWRDFDTLVLMPPGAAYSIWWFFRDGLFSGWYVNLESPATRRGDGVDTTDHVLDVVVQPDRRWAWKDEDEFAARIGHPQYFDPASAAEIRAESERLIELAEAGAHPFDGTHMDFRPDPAWDKLTLPAAQ</sequence>
<comment type="caution">
    <text evidence="3">The sequence shown here is derived from an EMBL/GenBank/DDBJ whole genome shotgun (WGS) entry which is preliminary data.</text>
</comment>
<dbReference type="EMBL" id="JAENHP010000007">
    <property type="protein sequence ID" value="MBM2618429.1"/>
    <property type="molecule type" value="Genomic_DNA"/>
</dbReference>
<proteinExistence type="predicted"/>
<name>A0ABS2AF44_9ACTN</name>
<evidence type="ECO:0000259" key="2">
    <source>
        <dbReference type="Pfam" id="PF04167"/>
    </source>
</evidence>
<dbReference type="PANTHER" id="PTHR39159">
    <property type="match status" value="1"/>
</dbReference>
<dbReference type="Gene3D" id="2.40.380.10">
    <property type="entry name" value="FomD-like"/>
    <property type="match status" value="1"/>
</dbReference>
<reference evidence="3 4" key="1">
    <citation type="submission" date="2021-01" db="EMBL/GenBank/DDBJ databases">
        <title>Actinoplanes sp. nov. LDG1-06 isolated from lichen.</title>
        <authorList>
            <person name="Saeng-In P."/>
            <person name="Phongsopitanun W."/>
            <person name="Kanchanasin P."/>
            <person name="Yuki M."/>
            <person name="Kudo T."/>
            <person name="Ohkuma M."/>
            <person name="Tanasupawat S."/>
        </authorList>
    </citation>
    <scope>NUCLEOTIDE SEQUENCE [LARGE SCALE GENOMIC DNA]</scope>
    <source>
        <strain evidence="3 4">LDG1-06</strain>
    </source>
</reference>
<dbReference type="Pfam" id="PF04167">
    <property type="entry name" value="DUF402"/>
    <property type="match status" value="1"/>
</dbReference>
<dbReference type="PANTHER" id="PTHR39159:SF1">
    <property type="entry name" value="UPF0374 PROTEIN YGAC"/>
    <property type="match status" value="1"/>
</dbReference>
<dbReference type="SUPFAM" id="SSF159234">
    <property type="entry name" value="FomD-like"/>
    <property type="match status" value="1"/>
</dbReference>
<evidence type="ECO:0000256" key="1">
    <source>
        <dbReference type="ARBA" id="ARBA00022801"/>
    </source>
</evidence>
<evidence type="ECO:0000313" key="3">
    <source>
        <dbReference type="EMBL" id="MBM2618429.1"/>
    </source>
</evidence>
<keyword evidence="1" id="KW-0378">Hydrolase</keyword>
<accession>A0ABS2AF44</accession>
<dbReference type="InterPro" id="IPR007295">
    <property type="entry name" value="DUF402"/>
</dbReference>
<evidence type="ECO:0000313" key="4">
    <source>
        <dbReference type="Proteomes" id="UP000632138"/>
    </source>
</evidence>
<dbReference type="InterPro" id="IPR050212">
    <property type="entry name" value="Ntdp-like"/>
</dbReference>
<dbReference type="Proteomes" id="UP000632138">
    <property type="component" value="Unassembled WGS sequence"/>
</dbReference>
<protein>
    <submittedName>
        <fullName evidence="3">DUF402 domain-containing protein</fullName>
    </submittedName>
</protein>
<dbReference type="InterPro" id="IPR035930">
    <property type="entry name" value="FomD-like_sf"/>
</dbReference>
<organism evidence="3 4">
    <name type="scientific">Paractinoplanes ovalisporus</name>
    <dbReference type="NCBI Taxonomy" id="2810368"/>
    <lineage>
        <taxon>Bacteria</taxon>
        <taxon>Bacillati</taxon>
        <taxon>Actinomycetota</taxon>
        <taxon>Actinomycetes</taxon>
        <taxon>Micromonosporales</taxon>
        <taxon>Micromonosporaceae</taxon>
        <taxon>Paractinoplanes</taxon>
    </lineage>
</organism>
<gene>
    <name evidence="3" type="ORF">JIG36_22980</name>
</gene>
<dbReference type="RefSeq" id="WP_203378436.1">
    <property type="nucleotide sequence ID" value="NZ_JAENHP010000007.1"/>
</dbReference>